<protein>
    <submittedName>
        <fullName evidence="3">Uncharacterized protein</fullName>
    </submittedName>
</protein>
<evidence type="ECO:0000256" key="1">
    <source>
        <dbReference type="SAM" id="MobiDB-lite"/>
    </source>
</evidence>
<sequence length="248" mass="27929">MWDPPVILLSLFLSLFSLYLFLSLTRVERRLAYGAHGRWWAAAADAARWPLHECGDEEFRWGGGRYGKRRSSGHSLPNSNSSLISLSLSLSHMFGRPAVAMEAEADVRRVTVAEADRAAGCGGGGAARPGSERQRRRRSGGRLQRRRRTGRSAAKTRWKSRPLSLRPAPLRTEKDAAVCSLCRRRWRVQAPPRRDGGKEKEESCHGPALPLPLAVHAPTVLRRPPPVMRAVRQPPLDPREREEERERR</sequence>
<keyword evidence="2" id="KW-0812">Transmembrane</keyword>
<feature type="compositionally biased region" description="Low complexity" evidence="1">
    <location>
        <begin position="207"/>
        <end position="221"/>
    </location>
</feature>
<gene>
    <name evidence="3" type="primary">B1120F06.140</name>
    <name evidence="4" type="ORF">B1272H04.6</name>
</gene>
<accession>Q6YVE0</accession>
<evidence type="ECO:0000313" key="4">
    <source>
        <dbReference type="EMBL" id="BAD32060.1"/>
    </source>
</evidence>
<feature type="compositionally biased region" description="Basic and acidic residues" evidence="1">
    <location>
        <begin position="237"/>
        <end position="248"/>
    </location>
</feature>
<dbReference type="EMBL" id="AP005830">
    <property type="protein sequence ID" value="BAC84536.1"/>
    <property type="molecule type" value="Genomic_DNA"/>
</dbReference>
<dbReference type="EMBL" id="AP006479">
    <property type="protein sequence ID" value="BAD32060.1"/>
    <property type="molecule type" value="Genomic_DNA"/>
</dbReference>
<keyword evidence="2" id="KW-0472">Membrane</keyword>
<feature type="region of interest" description="Disordered" evidence="1">
    <location>
        <begin position="190"/>
        <end position="248"/>
    </location>
</feature>
<dbReference type="AlphaFoldDB" id="Q6YVE0"/>
<feature type="region of interest" description="Disordered" evidence="1">
    <location>
        <begin position="118"/>
        <end position="167"/>
    </location>
</feature>
<evidence type="ECO:0000313" key="3">
    <source>
        <dbReference type="EMBL" id="BAC84536.1"/>
    </source>
</evidence>
<feature type="compositionally biased region" description="Basic and acidic residues" evidence="1">
    <location>
        <begin position="192"/>
        <end position="204"/>
    </location>
</feature>
<reference evidence="4" key="2">
    <citation type="submission" date="2003-06" db="EMBL/GenBank/DDBJ databases">
        <title>Oryza sativa nipponbare(GA3) genomic DNA, chromosome 7, BAC clone:B1272H04.</title>
        <authorList>
            <person name="Sasaki T."/>
            <person name="Matsumoto T."/>
            <person name="Katayose Y."/>
        </authorList>
    </citation>
    <scope>NUCLEOTIDE SEQUENCE</scope>
</reference>
<evidence type="ECO:0000256" key="2">
    <source>
        <dbReference type="SAM" id="Phobius"/>
    </source>
</evidence>
<proteinExistence type="predicted"/>
<reference evidence="3" key="1">
    <citation type="submission" date="2002-10" db="EMBL/GenBank/DDBJ databases">
        <title>Oryza sativa nipponbare(GA3) genomic DNA, chromosome 7, BAC clone:B1120F06.</title>
        <authorList>
            <person name="Sasaki T."/>
            <person name="Matsumoto T."/>
            <person name="Katayose Y."/>
        </authorList>
    </citation>
    <scope>NUCLEOTIDE SEQUENCE</scope>
</reference>
<keyword evidence="2" id="KW-1133">Transmembrane helix</keyword>
<feature type="compositionally biased region" description="Basic residues" evidence="1">
    <location>
        <begin position="134"/>
        <end position="160"/>
    </location>
</feature>
<evidence type="ECO:0000313" key="5">
    <source>
        <dbReference type="Proteomes" id="UP000000763"/>
    </source>
</evidence>
<name>Q6YVE0_ORYSJ</name>
<reference evidence="5" key="4">
    <citation type="journal article" date="2008" name="Nucleic Acids Res.">
        <title>The rice annotation project database (RAP-DB): 2008 update.</title>
        <authorList>
            <consortium name="The rice annotation project (RAP)"/>
        </authorList>
    </citation>
    <scope>GENOME REANNOTATION</scope>
    <source>
        <strain evidence="5">cv. Nipponbare</strain>
    </source>
</reference>
<organism evidence="3 5">
    <name type="scientific">Oryza sativa subsp. japonica</name>
    <name type="common">Rice</name>
    <dbReference type="NCBI Taxonomy" id="39947"/>
    <lineage>
        <taxon>Eukaryota</taxon>
        <taxon>Viridiplantae</taxon>
        <taxon>Streptophyta</taxon>
        <taxon>Embryophyta</taxon>
        <taxon>Tracheophyta</taxon>
        <taxon>Spermatophyta</taxon>
        <taxon>Magnoliopsida</taxon>
        <taxon>Liliopsida</taxon>
        <taxon>Poales</taxon>
        <taxon>Poaceae</taxon>
        <taxon>BOP clade</taxon>
        <taxon>Oryzoideae</taxon>
        <taxon>Oryzeae</taxon>
        <taxon>Oryzinae</taxon>
        <taxon>Oryza</taxon>
        <taxon>Oryza sativa</taxon>
    </lineage>
</organism>
<reference evidence="5" key="3">
    <citation type="journal article" date="2005" name="Nature">
        <title>The map-based sequence of the rice genome.</title>
        <authorList>
            <consortium name="International rice genome sequencing project (IRGSP)"/>
            <person name="Matsumoto T."/>
            <person name="Wu J."/>
            <person name="Kanamori H."/>
            <person name="Katayose Y."/>
            <person name="Fujisawa M."/>
            <person name="Namiki N."/>
            <person name="Mizuno H."/>
            <person name="Yamamoto K."/>
            <person name="Antonio B.A."/>
            <person name="Baba T."/>
            <person name="Sakata K."/>
            <person name="Nagamura Y."/>
            <person name="Aoki H."/>
            <person name="Arikawa K."/>
            <person name="Arita K."/>
            <person name="Bito T."/>
            <person name="Chiden Y."/>
            <person name="Fujitsuka N."/>
            <person name="Fukunaka R."/>
            <person name="Hamada M."/>
            <person name="Harada C."/>
            <person name="Hayashi A."/>
            <person name="Hijishita S."/>
            <person name="Honda M."/>
            <person name="Hosokawa S."/>
            <person name="Ichikawa Y."/>
            <person name="Idonuma A."/>
            <person name="Iijima M."/>
            <person name="Ikeda M."/>
            <person name="Ikeno M."/>
            <person name="Ito K."/>
            <person name="Ito S."/>
            <person name="Ito T."/>
            <person name="Ito Y."/>
            <person name="Ito Y."/>
            <person name="Iwabuchi A."/>
            <person name="Kamiya K."/>
            <person name="Karasawa W."/>
            <person name="Kurita K."/>
            <person name="Katagiri S."/>
            <person name="Kikuta A."/>
            <person name="Kobayashi H."/>
            <person name="Kobayashi N."/>
            <person name="Machita K."/>
            <person name="Maehara T."/>
            <person name="Masukawa M."/>
            <person name="Mizubayashi T."/>
            <person name="Mukai Y."/>
            <person name="Nagasaki H."/>
            <person name="Nagata Y."/>
            <person name="Naito S."/>
            <person name="Nakashima M."/>
            <person name="Nakama Y."/>
            <person name="Nakamichi Y."/>
            <person name="Nakamura M."/>
            <person name="Meguro A."/>
            <person name="Negishi M."/>
            <person name="Ohta I."/>
            <person name="Ohta T."/>
            <person name="Okamoto M."/>
            <person name="Ono N."/>
            <person name="Saji S."/>
            <person name="Sakaguchi M."/>
            <person name="Sakai K."/>
            <person name="Shibata M."/>
            <person name="Shimokawa T."/>
            <person name="Song J."/>
            <person name="Takazaki Y."/>
            <person name="Terasawa K."/>
            <person name="Tsugane M."/>
            <person name="Tsuji K."/>
            <person name="Ueda S."/>
            <person name="Waki K."/>
            <person name="Yamagata H."/>
            <person name="Yamamoto M."/>
            <person name="Yamamoto S."/>
            <person name="Yamane H."/>
            <person name="Yoshiki S."/>
            <person name="Yoshihara R."/>
            <person name="Yukawa K."/>
            <person name="Zhong H."/>
            <person name="Yano M."/>
            <person name="Yuan Q."/>
            <person name="Ouyang S."/>
            <person name="Liu J."/>
            <person name="Jones K.M."/>
            <person name="Gansberger K."/>
            <person name="Moffat K."/>
            <person name="Hill J."/>
            <person name="Bera J."/>
            <person name="Fadrosh D."/>
            <person name="Jin S."/>
            <person name="Johri S."/>
            <person name="Kim M."/>
            <person name="Overton L."/>
            <person name="Reardon M."/>
            <person name="Tsitrin T."/>
            <person name="Vuong H."/>
            <person name="Weaver B."/>
            <person name="Ciecko A."/>
            <person name="Tallon L."/>
            <person name="Jackson J."/>
            <person name="Pai G."/>
            <person name="Aken S.V."/>
            <person name="Utterback T."/>
            <person name="Reidmuller S."/>
            <person name="Feldblyum T."/>
            <person name="Hsiao J."/>
            <person name="Zismann V."/>
            <person name="Iobst S."/>
            <person name="de Vazeille A.R."/>
            <person name="Buell C.R."/>
            <person name="Ying K."/>
            <person name="Li Y."/>
            <person name="Lu T."/>
            <person name="Huang Y."/>
            <person name="Zhao Q."/>
            <person name="Feng Q."/>
            <person name="Zhang L."/>
            <person name="Zhu J."/>
            <person name="Weng Q."/>
            <person name="Mu J."/>
            <person name="Lu Y."/>
            <person name="Fan D."/>
            <person name="Liu Y."/>
            <person name="Guan J."/>
            <person name="Zhang Y."/>
            <person name="Yu S."/>
            <person name="Liu X."/>
            <person name="Zhang Y."/>
            <person name="Hong G."/>
            <person name="Han B."/>
            <person name="Choisne N."/>
            <person name="Demange N."/>
            <person name="Orjeda G."/>
            <person name="Samain S."/>
            <person name="Cattolico L."/>
            <person name="Pelletier E."/>
            <person name="Couloux A."/>
            <person name="Segurens B."/>
            <person name="Wincker P."/>
            <person name="D'Hont A."/>
            <person name="Scarpelli C."/>
            <person name="Weissenbach J."/>
            <person name="Salanoubat M."/>
            <person name="Quetier F."/>
            <person name="Yu Y."/>
            <person name="Kim H.R."/>
            <person name="Rambo T."/>
            <person name="Currie J."/>
            <person name="Collura K."/>
            <person name="Luo M."/>
            <person name="Yang T."/>
            <person name="Ammiraju J.S.S."/>
            <person name="Engler F."/>
            <person name="Soderlund C."/>
            <person name="Wing R.A."/>
            <person name="Palmer L.E."/>
            <person name="de la Bastide M."/>
            <person name="Spiegel L."/>
            <person name="Nascimento L."/>
            <person name="Zutavern T."/>
            <person name="O'Shaughnessy A."/>
            <person name="Dike S."/>
            <person name="Dedhia N."/>
            <person name="Preston R."/>
            <person name="Balija V."/>
            <person name="McCombie W.R."/>
            <person name="Chow T."/>
            <person name="Chen H."/>
            <person name="Chung M."/>
            <person name="Chen C."/>
            <person name="Shaw J."/>
            <person name="Wu H."/>
            <person name="Hsiao K."/>
            <person name="Chao Y."/>
            <person name="Chu M."/>
            <person name="Cheng C."/>
            <person name="Hour A."/>
            <person name="Lee P."/>
            <person name="Lin S."/>
            <person name="Lin Y."/>
            <person name="Liou J."/>
            <person name="Liu S."/>
            <person name="Hsing Y."/>
            <person name="Raghuvanshi S."/>
            <person name="Mohanty A."/>
            <person name="Bharti A.K."/>
            <person name="Gaur A."/>
            <person name="Gupta V."/>
            <person name="Kumar D."/>
            <person name="Ravi V."/>
            <person name="Vij S."/>
            <person name="Kapur A."/>
            <person name="Khurana P."/>
            <person name="Khurana P."/>
            <person name="Khurana J.P."/>
            <person name="Tyagi A.K."/>
            <person name="Gaikwad K."/>
            <person name="Singh A."/>
            <person name="Dalal V."/>
            <person name="Srivastava S."/>
            <person name="Dixit A."/>
            <person name="Pal A.K."/>
            <person name="Ghazi I.A."/>
            <person name="Yadav M."/>
            <person name="Pandit A."/>
            <person name="Bhargava A."/>
            <person name="Sureshbabu K."/>
            <person name="Batra K."/>
            <person name="Sharma T.R."/>
            <person name="Mohapatra T."/>
            <person name="Singh N.K."/>
            <person name="Messing J."/>
            <person name="Nelson A.B."/>
            <person name="Fuks G."/>
            <person name="Kavchok S."/>
            <person name="Keizer G."/>
            <person name="Linton E."/>
            <person name="Llaca V."/>
            <person name="Song R."/>
            <person name="Tanyolac B."/>
            <person name="Young S."/>
            <person name="Ho-Il K."/>
            <person name="Hahn J.H."/>
            <person name="Sangsakoo G."/>
            <person name="Vanavichit A."/>
            <person name="de Mattos Luiz.A.T."/>
            <person name="Zimmer P.D."/>
            <person name="Malone G."/>
            <person name="Dellagostin O."/>
            <person name="de Oliveira A.C."/>
            <person name="Bevan M."/>
            <person name="Bancroft I."/>
            <person name="Minx P."/>
            <person name="Cordum H."/>
            <person name="Wilson R."/>
            <person name="Cheng Z."/>
            <person name="Jin W."/>
            <person name="Jiang J."/>
            <person name="Leong S.A."/>
            <person name="Iwama H."/>
            <person name="Gojobori T."/>
            <person name="Itoh T."/>
            <person name="Niimura Y."/>
            <person name="Fujii Y."/>
            <person name="Habara T."/>
            <person name="Sakai H."/>
            <person name="Sato Y."/>
            <person name="Wilson G."/>
            <person name="Kumar K."/>
            <person name="McCouch S."/>
            <person name="Juretic N."/>
            <person name="Hoen D."/>
            <person name="Wright S."/>
            <person name="Bruskiewich R."/>
            <person name="Bureau T."/>
            <person name="Miyao A."/>
            <person name="Hirochika H."/>
            <person name="Nishikawa T."/>
            <person name="Kadowaki K."/>
            <person name="Sugiura M."/>
            <person name="Burr B."/>
            <person name="Sasaki T."/>
        </authorList>
    </citation>
    <scope>NUCLEOTIDE SEQUENCE [LARGE SCALE GENOMIC DNA]</scope>
    <source>
        <strain evidence="5">cv. Nipponbare</strain>
    </source>
</reference>
<dbReference type="Proteomes" id="UP000000763">
    <property type="component" value="Chromosome 7"/>
</dbReference>
<feature type="transmembrane region" description="Helical" evidence="2">
    <location>
        <begin position="6"/>
        <end position="24"/>
    </location>
</feature>